<reference evidence="2" key="1">
    <citation type="submission" date="2020-05" db="EMBL/GenBank/DDBJ databases">
        <title>Phylogenomic resolution of chytrid fungi.</title>
        <authorList>
            <person name="Stajich J.E."/>
            <person name="Amses K."/>
            <person name="Simmons R."/>
            <person name="Seto K."/>
            <person name="Myers J."/>
            <person name="Bonds A."/>
            <person name="Quandt C.A."/>
            <person name="Barry K."/>
            <person name="Liu P."/>
            <person name="Grigoriev I."/>
            <person name="Longcore J.E."/>
            <person name="James T.Y."/>
        </authorList>
    </citation>
    <scope>NUCLEOTIDE SEQUENCE</scope>
    <source>
        <strain evidence="2">JEL0318</strain>
    </source>
</reference>
<accession>A0AAD5X0L2</accession>
<organism evidence="2 3">
    <name type="scientific">Rhizophlyctis rosea</name>
    <dbReference type="NCBI Taxonomy" id="64517"/>
    <lineage>
        <taxon>Eukaryota</taxon>
        <taxon>Fungi</taxon>
        <taxon>Fungi incertae sedis</taxon>
        <taxon>Chytridiomycota</taxon>
        <taxon>Chytridiomycota incertae sedis</taxon>
        <taxon>Chytridiomycetes</taxon>
        <taxon>Rhizophlyctidales</taxon>
        <taxon>Rhizophlyctidaceae</taxon>
        <taxon>Rhizophlyctis</taxon>
    </lineage>
</organism>
<dbReference type="Proteomes" id="UP001212841">
    <property type="component" value="Unassembled WGS sequence"/>
</dbReference>
<dbReference type="GO" id="GO:0016491">
    <property type="term" value="F:oxidoreductase activity"/>
    <property type="evidence" value="ECO:0007669"/>
    <property type="project" value="TreeGrafter"/>
</dbReference>
<dbReference type="SUPFAM" id="SSF51735">
    <property type="entry name" value="NAD(P)-binding Rossmann-fold domains"/>
    <property type="match status" value="1"/>
</dbReference>
<keyword evidence="3" id="KW-1185">Reference proteome</keyword>
<dbReference type="InterPro" id="IPR051468">
    <property type="entry name" value="Fungal_SecMetab_SDRs"/>
</dbReference>
<dbReference type="PANTHER" id="PTHR43544:SF2">
    <property type="entry name" value="OXIDOREDUCTASE"/>
    <property type="match status" value="1"/>
</dbReference>
<evidence type="ECO:0008006" key="4">
    <source>
        <dbReference type="Google" id="ProtNLM"/>
    </source>
</evidence>
<dbReference type="Gene3D" id="3.40.50.720">
    <property type="entry name" value="NAD(P)-binding Rossmann-like Domain"/>
    <property type="match status" value="1"/>
</dbReference>
<gene>
    <name evidence="2" type="ORF">HK097_010236</name>
</gene>
<sequence length="210" mass="23721">MHLPEVNASAALSQIPVLEGDVIEKKEEYFPPGLYDRDDQQLDLRAENSWTLALGQISSVEMMECHVINAFAPWVLISELKALMEETRNPAGSEGNWDKFIVNVSAMEGQFYRNKTIFHPHTNMAKASLNMMTRTAAAGLAAVNIFMTAVDTGWITDENPADQWEKRGNAPPPLDEWDAAMRVIDPVLMGIRGEEKLWGVFLKNYRPTRW</sequence>
<dbReference type="InterPro" id="IPR036291">
    <property type="entry name" value="NAD(P)-bd_dom_sf"/>
</dbReference>
<name>A0AAD5X0L2_9FUNG</name>
<dbReference type="AlphaFoldDB" id="A0AAD5X0L2"/>
<dbReference type="EMBL" id="JADGJD010000741">
    <property type="protein sequence ID" value="KAJ3048766.1"/>
    <property type="molecule type" value="Genomic_DNA"/>
</dbReference>
<comment type="caution">
    <text evidence="2">The sequence shown here is derived from an EMBL/GenBank/DDBJ whole genome shotgun (WGS) entry which is preliminary data.</text>
</comment>
<proteinExistence type="inferred from homology"/>
<dbReference type="PANTHER" id="PTHR43544">
    <property type="entry name" value="SHORT-CHAIN DEHYDROGENASE/REDUCTASE"/>
    <property type="match status" value="1"/>
</dbReference>
<dbReference type="GO" id="GO:0005737">
    <property type="term" value="C:cytoplasm"/>
    <property type="evidence" value="ECO:0007669"/>
    <property type="project" value="TreeGrafter"/>
</dbReference>
<evidence type="ECO:0000313" key="2">
    <source>
        <dbReference type="EMBL" id="KAJ3048766.1"/>
    </source>
</evidence>
<protein>
    <recommendedName>
        <fullName evidence="4">Oxidoreductase</fullName>
    </recommendedName>
</protein>
<evidence type="ECO:0000313" key="3">
    <source>
        <dbReference type="Proteomes" id="UP001212841"/>
    </source>
</evidence>
<evidence type="ECO:0000256" key="1">
    <source>
        <dbReference type="ARBA" id="ARBA00006484"/>
    </source>
</evidence>
<comment type="similarity">
    <text evidence="1">Belongs to the short-chain dehydrogenases/reductases (SDR) family.</text>
</comment>